<evidence type="ECO:0000256" key="1">
    <source>
        <dbReference type="ARBA" id="ARBA00004141"/>
    </source>
</evidence>
<evidence type="ECO:0000256" key="2">
    <source>
        <dbReference type="ARBA" id="ARBA00022692"/>
    </source>
</evidence>
<evidence type="ECO:0000256" key="5">
    <source>
        <dbReference type="ARBA" id="ARBA00023136"/>
    </source>
</evidence>
<feature type="domain" description="G-protein coupled receptors family 1 profile" evidence="10">
    <location>
        <begin position="42"/>
        <end position="348"/>
    </location>
</feature>
<organism evidence="11 12">
    <name type="scientific">Brachionus plicatilis</name>
    <name type="common">Marine rotifer</name>
    <name type="synonym">Brachionus muelleri</name>
    <dbReference type="NCBI Taxonomy" id="10195"/>
    <lineage>
        <taxon>Eukaryota</taxon>
        <taxon>Metazoa</taxon>
        <taxon>Spiralia</taxon>
        <taxon>Gnathifera</taxon>
        <taxon>Rotifera</taxon>
        <taxon>Eurotatoria</taxon>
        <taxon>Monogononta</taxon>
        <taxon>Pseudotrocha</taxon>
        <taxon>Ploima</taxon>
        <taxon>Brachionidae</taxon>
        <taxon>Brachionus</taxon>
    </lineage>
</organism>
<evidence type="ECO:0000256" key="6">
    <source>
        <dbReference type="ARBA" id="ARBA00023170"/>
    </source>
</evidence>
<keyword evidence="12" id="KW-1185">Reference proteome</keyword>
<feature type="transmembrane region" description="Helical" evidence="9">
    <location>
        <begin position="143"/>
        <end position="163"/>
    </location>
</feature>
<dbReference type="EMBL" id="REGN01006771">
    <property type="protein sequence ID" value="RNA08364.1"/>
    <property type="molecule type" value="Genomic_DNA"/>
</dbReference>
<dbReference type="Proteomes" id="UP000276133">
    <property type="component" value="Unassembled WGS sequence"/>
</dbReference>
<reference evidence="11 12" key="1">
    <citation type="journal article" date="2018" name="Sci. Rep.">
        <title>Genomic signatures of local adaptation to the degree of environmental predictability in rotifers.</title>
        <authorList>
            <person name="Franch-Gras L."/>
            <person name="Hahn C."/>
            <person name="Garcia-Roger E.M."/>
            <person name="Carmona M.J."/>
            <person name="Serra M."/>
            <person name="Gomez A."/>
        </authorList>
    </citation>
    <scope>NUCLEOTIDE SEQUENCE [LARGE SCALE GENOMIC DNA]</scope>
    <source>
        <strain evidence="11">HYR1</strain>
    </source>
</reference>
<dbReference type="PROSITE" id="PS00237">
    <property type="entry name" value="G_PROTEIN_RECEP_F1_1"/>
    <property type="match status" value="1"/>
</dbReference>
<sequence>MSISSNFSLNVTRYPTPEDVPFYTIAVSIFMYSLIFMVGFFGNSLVIIVAYLNRTNQHSTHYCLVNLSIADLLLIIVCMPSAILDLFSKEVWYFGKFFCKIIPWLEHTVAHASILTIVSISVERSLAIALPLKAKQFFTNQRLWLVVVLIWVISTLSTIPIVLATSFRQAYHRHLATYVNICVVGTGQQWQLAYLYTSLFMFYLLPCFSLFVLYGNIVLIIKNRSGKKSVPHAQNSQSLMISSQDNCDKQKLSARQWRLSKRSSITSLRVNKPPIQLPQINHKQIIVLLIVMMLLIFVCLLPYRVFSLWVATASKAQLLSLGMVKYYNIITVCRVAFYTNSALNPIFYHIISTKFQTAFKRFFKFSHGSTINLSRVSRRSNLANNLNSHA</sequence>
<name>A0A3M7QB25_BRAPC</name>
<feature type="transmembrane region" description="Helical" evidence="9">
    <location>
        <begin position="104"/>
        <end position="122"/>
    </location>
</feature>
<evidence type="ECO:0000256" key="8">
    <source>
        <dbReference type="RuleBase" id="RU000688"/>
    </source>
</evidence>
<dbReference type="GO" id="GO:0005886">
    <property type="term" value="C:plasma membrane"/>
    <property type="evidence" value="ECO:0007669"/>
    <property type="project" value="TreeGrafter"/>
</dbReference>
<dbReference type="STRING" id="10195.A0A3M7QB25"/>
<keyword evidence="5 9" id="KW-0472">Membrane</keyword>
<comment type="similarity">
    <text evidence="8">Belongs to the G-protein coupled receptor 1 family.</text>
</comment>
<keyword evidence="7 8" id="KW-0807">Transducer</keyword>
<keyword evidence="4 8" id="KW-0297">G-protein coupled receptor</keyword>
<proteinExistence type="inferred from homology"/>
<keyword evidence="2 8" id="KW-0812">Transmembrane</keyword>
<dbReference type="PANTHER" id="PTHR24243">
    <property type="entry name" value="G-PROTEIN COUPLED RECEPTOR"/>
    <property type="match status" value="1"/>
</dbReference>
<evidence type="ECO:0000256" key="4">
    <source>
        <dbReference type="ARBA" id="ARBA00023040"/>
    </source>
</evidence>
<dbReference type="GO" id="GO:0004930">
    <property type="term" value="F:G protein-coupled receptor activity"/>
    <property type="evidence" value="ECO:0007669"/>
    <property type="project" value="UniProtKB-KW"/>
</dbReference>
<keyword evidence="3 9" id="KW-1133">Transmembrane helix</keyword>
<comment type="caution">
    <text evidence="11">The sequence shown here is derived from an EMBL/GenBank/DDBJ whole genome shotgun (WGS) entry which is preliminary data.</text>
</comment>
<dbReference type="InterPro" id="IPR000276">
    <property type="entry name" value="GPCR_Rhodpsn"/>
</dbReference>
<dbReference type="SUPFAM" id="SSF81321">
    <property type="entry name" value="Family A G protein-coupled receptor-like"/>
    <property type="match status" value="1"/>
</dbReference>
<feature type="transmembrane region" description="Helical" evidence="9">
    <location>
        <begin position="64"/>
        <end position="84"/>
    </location>
</feature>
<evidence type="ECO:0000256" key="3">
    <source>
        <dbReference type="ARBA" id="ARBA00022989"/>
    </source>
</evidence>
<comment type="subcellular location">
    <subcellularLocation>
        <location evidence="1">Membrane</location>
        <topology evidence="1">Multi-pass membrane protein</topology>
    </subcellularLocation>
</comment>
<dbReference type="PROSITE" id="PS50262">
    <property type="entry name" value="G_PROTEIN_RECEP_F1_2"/>
    <property type="match status" value="1"/>
</dbReference>
<evidence type="ECO:0000256" key="9">
    <source>
        <dbReference type="SAM" id="Phobius"/>
    </source>
</evidence>
<dbReference type="PRINTS" id="PR00237">
    <property type="entry name" value="GPCRRHODOPSN"/>
</dbReference>
<evidence type="ECO:0000256" key="7">
    <source>
        <dbReference type="ARBA" id="ARBA00023224"/>
    </source>
</evidence>
<evidence type="ECO:0000259" key="10">
    <source>
        <dbReference type="PROSITE" id="PS50262"/>
    </source>
</evidence>
<dbReference type="Gene3D" id="1.20.1070.10">
    <property type="entry name" value="Rhodopsin 7-helix transmembrane proteins"/>
    <property type="match status" value="1"/>
</dbReference>
<feature type="transmembrane region" description="Helical" evidence="9">
    <location>
        <begin position="20"/>
        <end position="52"/>
    </location>
</feature>
<evidence type="ECO:0000313" key="12">
    <source>
        <dbReference type="Proteomes" id="UP000276133"/>
    </source>
</evidence>
<dbReference type="Pfam" id="PF00001">
    <property type="entry name" value="7tm_1"/>
    <property type="match status" value="1"/>
</dbReference>
<feature type="transmembrane region" description="Helical" evidence="9">
    <location>
        <begin position="285"/>
        <end position="306"/>
    </location>
</feature>
<accession>A0A3M7QB25</accession>
<evidence type="ECO:0000313" key="11">
    <source>
        <dbReference type="EMBL" id="RNA08364.1"/>
    </source>
</evidence>
<keyword evidence="6 8" id="KW-0675">Receptor</keyword>
<dbReference type="AlphaFoldDB" id="A0A3M7QB25"/>
<dbReference type="PANTHER" id="PTHR24243:SF233">
    <property type="entry name" value="THYROTROPIN-RELEASING HORMONE RECEPTOR"/>
    <property type="match status" value="1"/>
</dbReference>
<dbReference type="InterPro" id="IPR017452">
    <property type="entry name" value="GPCR_Rhodpsn_7TM"/>
</dbReference>
<feature type="transmembrane region" description="Helical" evidence="9">
    <location>
        <begin position="200"/>
        <end position="221"/>
    </location>
</feature>
<dbReference type="OrthoDB" id="10036964at2759"/>
<feature type="transmembrane region" description="Helical" evidence="9">
    <location>
        <begin position="326"/>
        <end position="351"/>
    </location>
</feature>
<gene>
    <name evidence="11" type="ORF">BpHYR1_005320</name>
</gene>
<protein>
    <submittedName>
        <fullName evidence="11">Growth hormone secretagogue receptor type 1 isoform X2</fullName>
    </submittedName>
</protein>